<evidence type="ECO:0000313" key="3">
    <source>
        <dbReference type="EMBL" id="GII95625.1"/>
    </source>
</evidence>
<dbReference type="Gene3D" id="1.10.630.10">
    <property type="entry name" value="Cytochrome P450"/>
    <property type="match status" value="1"/>
</dbReference>
<dbReference type="InterPro" id="IPR036396">
    <property type="entry name" value="Cyt_P450_sf"/>
</dbReference>
<dbReference type="GO" id="GO:0020037">
    <property type="term" value="F:heme binding"/>
    <property type="evidence" value="ECO:0007669"/>
    <property type="project" value="InterPro"/>
</dbReference>
<keyword evidence="2" id="KW-0408">Iron</keyword>
<comment type="caution">
    <text evidence="3">The sequence shown here is derived from an EMBL/GenBank/DDBJ whole genome shotgun (WGS) entry which is preliminary data.</text>
</comment>
<dbReference type="PANTHER" id="PTHR46696">
    <property type="entry name" value="P450, PUTATIVE (EUROFUNG)-RELATED"/>
    <property type="match status" value="1"/>
</dbReference>
<keyword evidence="2" id="KW-0349">Heme</keyword>
<dbReference type="Pfam" id="PF00067">
    <property type="entry name" value="p450"/>
    <property type="match status" value="1"/>
</dbReference>
<dbReference type="PRINTS" id="PR00359">
    <property type="entry name" value="BP450"/>
</dbReference>
<protein>
    <submittedName>
        <fullName evidence="3">Cytochrome P450</fullName>
    </submittedName>
</protein>
<name>A0A919V7Z1_9ACTN</name>
<dbReference type="InterPro" id="IPR001128">
    <property type="entry name" value="Cyt_P450"/>
</dbReference>
<dbReference type="InterPro" id="IPR002397">
    <property type="entry name" value="Cyt_P450_B"/>
</dbReference>
<dbReference type="InterPro" id="IPR017972">
    <property type="entry name" value="Cyt_P450_CS"/>
</dbReference>
<dbReference type="PANTHER" id="PTHR46696:SF1">
    <property type="entry name" value="CYTOCHROME P450 YJIB-RELATED"/>
    <property type="match status" value="1"/>
</dbReference>
<evidence type="ECO:0000256" key="1">
    <source>
        <dbReference type="ARBA" id="ARBA00010617"/>
    </source>
</evidence>
<dbReference type="EMBL" id="BOOW01000037">
    <property type="protein sequence ID" value="GII95625.1"/>
    <property type="molecule type" value="Genomic_DNA"/>
</dbReference>
<evidence type="ECO:0000313" key="4">
    <source>
        <dbReference type="Proteomes" id="UP000606172"/>
    </source>
</evidence>
<gene>
    <name evidence="3" type="ORF">Ssi02_58560</name>
</gene>
<keyword evidence="4" id="KW-1185">Reference proteome</keyword>
<dbReference type="GO" id="GO:0005506">
    <property type="term" value="F:iron ion binding"/>
    <property type="evidence" value="ECO:0007669"/>
    <property type="project" value="InterPro"/>
</dbReference>
<comment type="similarity">
    <text evidence="1 2">Belongs to the cytochrome P450 family.</text>
</comment>
<dbReference type="AlphaFoldDB" id="A0A919V7Z1"/>
<proteinExistence type="inferred from homology"/>
<dbReference type="GO" id="GO:0016705">
    <property type="term" value="F:oxidoreductase activity, acting on paired donors, with incorporation or reduction of molecular oxygen"/>
    <property type="evidence" value="ECO:0007669"/>
    <property type="project" value="InterPro"/>
</dbReference>
<dbReference type="GO" id="GO:0004497">
    <property type="term" value="F:monooxygenase activity"/>
    <property type="evidence" value="ECO:0007669"/>
    <property type="project" value="UniProtKB-KW"/>
</dbReference>
<dbReference type="Proteomes" id="UP000606172">
    <property type="component" value="Unassembled WGS sequence"/>
</dbReference>
<sequence>MIDHETRLYLAAHPIVYPLLRLLAMCGPVVRLPGVGVVVNDAATARSVLMDPRFRKDGPGSPGDLWTPVLGPSVLLNMEGPAHAELRARLSSLFTPGYVGRLVAEVLKGPLDDLRARLDRGELVELADAVRVMAGAVICRVIGLGEVTPVRARELFEAGERVVSMVSLRSRRLSPRQVVVARRVLSGIGDIAEAAYTAGDESTVTGRMRALGLSADEARGAAGAFFLTGTETVATFVPRLVALLHDHRARAASSPSVDDRLVDEAMRVTTPTPVMLRSVSAPAEVGGVRVRPGDRVVIVTHTCTRAHGPFDPDFVHPPELRRLWFGAGPHFCIGYPLAMAEIRAIADVVADPAVRVVRRRAARRVLIPAYRELWIRKEP</sequence>
<dbReference type="CDD" id="cd00302">
    <property type="entry name" value="cytochrome_P450"/>
    <property type="match status" value="1"/>
</dbReference>
<reference evidence="3" key="1">
    <citation type="submission" date="2021-01" db="EMBL/GenBank/DDBJ databases">
        <title>Whole genome shotgun sequence of Sinosporangium siamense NBRC 109515.</title>
        <authorList>
            <person name="Komaki H."/>
            <person name="Tamura T."/>
        </authorList>
    </citation>
    <scope>NUCLEOTIDE SEQUENCE</scope>
    <source>
        <strain evidence="3">NBRC 109515</strain>
    </source>
</reference>
<keyword evidence="2" id="KW-0503">Monooxygenase</keyword>
<keyword evidence="2" id="KW-0479">Metal-binding</keyword>
<dbReference type="PROSITE" id="PS00086">
    <property type="entry name" value="CYTOCHROME_P450"/>
    <property type="match status" value="1"/>
</dbReference>
<keyword evidence="2" id="KW-0560">Oxidoreductase</keyword>
<organism evidence="3 4">
    <name type="scientific">Sinosporangium siamense</name>
    <dbReference type="NCBI Taxonomy" id="1367973"/>
    <lineage>
        <taxon>Bacteria</taxon>
        <taxon>Bacillati</taxon>
        <taxon>Actinomycetota</taxon>
        <taxon>Actinomycetes</taxon>
        <taxon>Streptosporangiales</taxon>
        <taxon>Streptosporangiaceae</taxon>
        <taxon>Sinosporangium</taxon>
    </lineage>
</organism>
<accession>A0A919V7Z1</accession>
<evidence type="ECO:0000256" key="2">
    <source>
        <dbReference type="RuleBase" id="RU000461"/>
    </source>
</evidence>
<dbReference type="RefSeq" id="WP_239129893.1">
    <property type="nucleotide sequence ID" value="NZ_BOOW01000037.1"/>
</dbReference>
<dbReference type="SUPFAM" id="SSF48264">
    <property type="entry name" value="Cytochrome P450"/>
    <property type="match status" value="1"/>
</dbReference>